<evidence type="ECO:0000259" key="3">
    <source>
        <dbReference type="PROSITE" id="PS51186"/>
    </source>
</evidence>
<evidence type="ECO:0000313" key="4">
    <source>
        <dbReference type="EMBL" id="OZM71472.1"/>
    </source>
</evidence>
<dbReference type="PROSITE" id="PS51186">
    <property type="entry name" value="GNAT"/>
    <property type="match status" value="1"/>
</dbReference>
<dbReference type="CDD" id="cd04301">
    <property type="entry name" value="NAT_SF"/>
    <property type="match status" value="1"/>
</dbReference>
<keyword evidence="1 4" id="KW-0808">Transferase</keyword>
<gene>
    <name evidence="4" type="ORF">CFN78_20215</name>
</gene>
<proteinExistence type="predicted"/>
<dbReference type="SUPFAM" id="SSF55729">
    <property type="entry name" value="Acyl-CoA N-acyltransferases (Nat)"/>
    <property type="match status" value="1"/>
</dbReference>
<protein>
    <submittedName>
        <fullName evidence="4">N-acetyltransferase</fullName>
    </submittedName>
</protein>
<evidence type="ECO:0000256" key="2">
    <source>
        <dbReference type="ARBA" id="ARBA00023315"/>
    </source>
</evidence>
<dbReference type="EMBL" id="NKYE01000013">
    <property type="protein sequence ID" value="OZM71472.1"/>
    <property type="molecule type" value="Genomic_DNA"/>
</dbReference>
<organism evidence="4 5">
    <name type="scientific">Amycolatopsis antarctica</name>
    <dbReference type="NCBI Taxonomy" id="1854586"/>
    <lineage>
        <taxon>Bacteria</taxon>
        <taxon>Bacillati</taxon>
        <taxon>Actinomycetota</taxon>
        <taxon>Actinomycetes</taxon>
        <taxon>Pseudonocardiales</taxon>
        <taxon>Pseudonocardiaceae</taxon>
        <taxon>Amycolatopsis</taxon>
    </lineage>
</organism>
<comment type="caution">
    <text evidence="4">The sequence shown here is derived from an EMBL/GenBank/DDBJ whole genome shotgun (WGS) entry which is preliminary data.</text>
</comment>
<dbReference type="OrthoDB" id="273614at2"/>
<keyword evidence="5" id="KW-1185">Reference proteome</keyword>
<dbReference type="InParanoid" id="A0A263CZ81"/>
<dbReference type="AlphaFoldDB" id="A0A263CZ81"/>
<dbReference type="PANTHER" id="PTHR43877">
    <property type="entry name" value="AMINOALKYLPHOSPHONATE N-ACETYLTRANSFERASE-RELATED-RELATED"/>
    <property type="match status" value="1"/>
</dbReference>
<reference evidence="4 5" key="1">
    <citation type="submission" date="2017-07" db="EMBL/GenBank/DDBJ databases">
        <title>Amycolatopsis antarcticus sp. nov., isolated from the surface of an Antarcticus brown macroalga.</title>
        <authorList>
            <person name="Wang J."/>
            <person name="Leiva S."/>
            <person name="Huang J."/>
            <person name="Huang Y."/>
        </authorList>
    </citation>
    <scope>NUCLEOTIDE SEQUENCE [LARGE SCALE GENOMIC DNA]</scope>
    <source>
        <strain evidence="4 5">AU-G6</strain>
    </source>
</reference>
<dbReference type="InterPro" id="IPR050832">
    <property type="entry name" value="Bact_Acetyltransf"/>
</dbReference>
<dbReference type="InterPro" id="IPR016181">
    <property type="entry name" value="Acyl_CoA_acyltransferase"/>
</dbReference>
<evidence type="ECO:0000256" key="1">
    <source>
        <dbReference type="ARBA" id="ARBA00022679"/>
    </source>
</evidence>
<dbReference type="InterPro" id="IPR000182">
    <property type="entry name" value="GNAT_dom"/>
</dbReference>
<dbReference type="Gene3D" id="3.40.630.30">
    <property type="match status" value="1"/>
</dbReference>
<evidence type="ECO:0000313" key="5">
    <source>
        <dbReference type="Proteomes" id="UP000242444"/>
    </source>
</evidence>
<keyword evidence="2" id="KW-0012">Acyltransferase</keyword>
<dbReference type="GO" id="GO:0016747">
    <property type="term" value="F:acyltransferase activity, transferring groups other than amino-acyl groups"/>
    <property type="evidence" value="ECO:0007669"/>
    <property type="project" value="InterPro"/>
</dbReference>
<dbReference type="Proteomes" id="UP000242444">
    <property type="component" value="Unassembled WGS sequence"/>
</dbReference>
<dbReference type="Pfam" id="PF00583">
    <property type="entry name" value="Acetyltransf_1"/>
    <property type="match status" value="1"/>
</dbReference>
<sequence length="164" mass="17321">MGDKGFRIRTTTAEDAGFLREMLLAAATWRPGEEATGTDVLADPAVAHYVDGWPRTGDRGVVAVAGEPVGAAWLRYLPADDPGYGFVAADVPELSMGVTAAWRGRGVGRALLRALLEDAHAAGVATVSLSVERDNHAVHLYRGEGFTVVAKEPGAYTMIRTLTG</sequence>
<feature type="domain" description="N-acetyltransferase" evidence="3">
    <location>
        <begin position="6"/>
        <end position="163"/>
    </location>
</feature>
<name>A0A263CZ81_9PSEU</name>
<dbReference type="RefSeq" id="WP_094864420.1">
    <property type="nucleotide sequence ID" value="NZ_NKYE01000013.1"/>
</dbReference>
<accession>A0A263CZ81</accession>